<keyword evidence="3" id="KW-1185">Reference proteome</keyword>
<organism evidence="2 3">
    <name type="scientific">Verticiella sediminum</name>
    <dbReference type="NCBI Taxonomy" id="1247510"/>
    <lineage>
        <taxon>Bacteria</taxon>
        <taxon>Pseudomonadati</taxon>
        <taxon>Pseudomonadota</taxon>
        <taxon>Betaproteobacteria</taxon>
        <taxon>Burkholderiales</taxon>
        <taxon>Alcaligenaceae</taxon>
        <taxon>Verticiella</taxon>
    </lineage>
</organism>
<dbReference type="EMBL" id="VLTJ01000005">
    <property type="protein sequence ID" value="TSH98326.1"/>
    <property type="molecule type" value="Genomic_DNA"/>
</dbReference>
<dbReference type="AlphaFoldDB" id="A0A556AZI0"/>
<feature type="signal peptide" evidence="1">
    <location>
        <begin position="1"/>
        <end position="34"/>
    </location>
</feature>
<proteinExistence type="predicted"/>
<dbReference type="RefSeq" id="WP_143946641.1">
    <property type="nucleotide sequence ID" value="NZ_BAABMB010000004.1"/>
</dbReference>
<dbReference type="InterPro" id="IPR032774">
    <property type="entry name" value="WG_beta_rep"/>
</dbReference>
<keyword evidence="1" id="KW-0732">Signal</keyword>
<evidence type="ECO:0000313" key="2">
    <source>
        <dbReference type="EMBL" id="TSH98326.1"/>
    </source>
</evidence>
<dbReference type="Proteomes" id="UP000318405">
    <property type="component" value="Unassembled WGS sequence"/>
</dbReference>
<name>A0A556AZI0_9BURK</name>
<sequence>MSSAVIRTTPLHRLSPLCAAMLLFTAAPFAGAQAQPQAQGAAAACYAAPAASAEPGADSRNLCLRDIVDGHAAVRLPAADIPIDDAARMAKGERWGFLDAQGGLAIAPQFLAVDDFRHGLAAVRTEQGWGYVDAQGDWAIGPSYAYAGPFAESGLALVRTPEGWQVIDRQGAVVLALDAGVAQATLEGAAPSRLALRYARRHLAPQGEEVAVPADVTLVEALGSEGLLVARRGDTWGLLDGSGQWRVEPRYAAIDPWRGPGMAGAATAREASGALRVLRANGEVSSEAYEQARPLAGRYVTLVAGDGATHLFRSSGEAVLSLAQAPGQSLREAGAFLFWQPADGQTLVLAPQATEPTALPRDQVVRSANGEVLLLAQGPDGPVRGLVLPSGRRIETGDALASVARVERQGERIWLADAQGRWLDILDADGRSLLAASARQALREGSWQRLDGDAAGMPLALARTHCGCAAGGAGLIDADGRLVADAAWNGLLPDDPARRDGAPRFRVTTAQGMGVLDERGGVVLAPRLGHIGAFRGDYAVAYADGAMFAVDRQGARHALPDVFVAEPIGGTWFRFLDSALADANWGIYDVASESIVQTPPLAAIGERQGEYTQAAVRTDGGLRWGVLGPDGQWRLQPEFAEFERLASGDWKAVAPAAQGRARIGIVAPDGRWLVEPVEGLEIVADATGSWAAAAGSRSWMRRPDGDVLASAPGERYVRQDRWIVVERAPQVGYLEPDGAWALAPFDADGASAFTPQRRTALVWRGERAWLVDEAGKEIARLPDGPGWRWPAQAEGPYRVRRGEDGKRSTQYADANGKITHTLDGVGGPRINGMIVLSPAQGRVTRLDVNAKESVNWFLDSLRPGAGGPAAAGVRGRYGYVDAQGRYVLAPVYAAAQAFVGERAVVSTHDQSLLIDAAGRPLARVERQCGIHVLYGADATRVWPEQMPVRCPPA</sequence>
<evidence type="ECO:0000313" key="3">
    <source>
        <dbReference type="Proteomes" id="UP000318405"/>
    </source>
</evidence>
<dbReference type="OrthoDB" id="5380961at2"/>
<evidence type="ECO:0000256" key="1">
    <source>
        <dbReference type="SAM" id="SignalP"/>
    </source>
</evidence>
<dbReference type="PANTHER" id="PTHR37841:SF1">
    <property type="entry name" value="DUF3298 DOMAIN-CONTAINING PROTEIN"/>
    <property type="match status" value="1"/>
</dbReference>
<protein>
    <submittedName>
        <fullName evidence="2">WG repeat-containing protein</fullName>
    </submittedName>
</protein>
<comment type="caution">
    <text evidence="2">The sequence shown here is derived from an EMBL/GenBank/DDBJ whole genome shotgun (WGS) entry which is preliminary data.</text>
</comment>
<feature type="chain" id="PRO_5022237633" evidence="1">
    <location>
        <begin position="35"/>
        <end position="953"/>
    </location>
</feature>
<accession>A0A556AZI0</accession>
<dbReference type="PANTHER" id="PTHR37841">
    <property type="entry name" value="GLR2918 PROTEIN"/>
    <property type="match status" value="1"/>
</dbReference>
<gene>
    <name evidence="2" type="ORF">FOZ76_02955</name>
</gene>
<reference evidence="2 3" key="1">
    <citation type="submission" date="2019-07" db="EMBL/GenBank/DDBJ databases">
        <title>Qingshengfaniella alkalisoli gen. nov., sp. nov., isolated from saline soil.</title>
        <authorList>
            <person name="Xu L."/>
            <person name="Huang X.-X."/>
            <person name="Sun J.-Q."/>
        </authorList>
    </citation>
    <scope>NUCLEOTIDE SEQUENCE [LARGE SCALE GENOMIC DNA]</scope>
    <source>
        <strain evidence="2 3">DSM 27279</strain>
    </source>
</reference>
<dbReference type="Pfam" id="PF14903">
    <property type="entry name" value="WG_beta_rep"/>
    <property type="match status" value="4"/>
</dbReference>